<name>A0A553PJK2_TIGCA</name>
<dbReference type="InterPro" id="IPR013238">
    <property type="entry name" value="RNA_pol_III_Rbc25"/>
</dbReference>
<evidence type="ECO:0000259" key="7">
    <source>
        <dbReference type="Pfam" id="PF08292"/>
    </source>
</evidence>
<evidence type="ECO:0000256" key="1">
    <source>
        <dbReference type="ARBA" id="ARBA00004123"/>
    </source>
</evidence>
<dbReference type="SUPFAM" id="SSF88798">
    <property type="entry name" value="N-terminal, heterodimerisation domain of RBP7 (RpoE)"/>
    <property type="match status" value="1"/>
</dbReference>
<dbReference type="Pfam" id="PF03876">
    <property type="entry name" value="SHS2_Rpb7-N"/>
    <property type="match status" value="1"/>
</dbReference>
<evidence type="ECO:0000259" key="6">
    <source>
        <dbReference type="Pfam" id="PF03876"/>
    </source>
</evidence>
<accession>A0A553PJK2</accession>
<dbReference type="PANTHER" id="PTHR12709">
    <property type="entry name" value="DNA-DIRECTED RNA POLYMERASE II, III"/>
    <property type="match status" value="1"/>
</dbReference>
<keyword evidence="4" id="KW-0804">Transcription</keyword>
<dbReference type="GO" id="GO:0005666">
    <property type="term" value="C:RNA polymerase III complex"/>
    <property type="evidence" value="ECO:0007669"/>
    <property type="project" value="TreeGrafter"/>
</dbReference>
<dbReference type="EMBL" id="VCGU01000003">
    <property type="protein sequence ID" value="TRY77865.1"/>
    <property type="molecule type" value="Genomic_DNA"/>
</dbReference>
<comment type="caution">
    <text evidence="8">The sequence shown here is derived from an EMBL/GenBank/DDBJ whole genome shotgun (WGS) entry which is preliminary data.</text>
</comment>
<dbReference type="AlphaFoldDB" id="A0A553PJK2"/>
<evidence type="ECO:0000256" key="4">
    <source>
        <dbReference type="ARBA" id="ARBA00023163"/>
    </source>
</evidence>
<organism evidence="8 9">
    <name type="scientific">Tigriopus californicus</name>
    <name type="common">Marine copepod</name>
    <dbReference type="NCBI Taxonomy" id="6832"/>
    <lineage>
        <taxon>Eukaryota</taxon>
        <taxon>Metazoa</taxon>
        <taxon>Ecdysozoa</taxon>
        <taxon>Arthropoda</taxon>
        <taxon>Crustacea</taxon>
        <taxon>Multicrustacea</taxon>
        <taxon>Hexanauplia</taxon>
        <taxon>Copepoda</taxon>
        <taxon>Harpacticoida</taxon>
        <taxon>Harpacticidae</taxon>
        <taxon>Tigriopus</taxon>
    </lineage>
</organism>
<evidence type="ECO:0008006" key="10">
    <source>
        <dbReference type="Google" id="ProtNLM"/>
    </source>
</evidence>
<keyword evidence="5" id="KW-0539">Nucleus</keyword>
<dbReference type="OMA" id="LGPTLWW"/>
<dbReference type="FunFam" id="2.40.50.140:FF:000130">
    <property type="entry name" value="DNA-directed RNA polymerase III subunit RPC8"/>
    <property type="match status" value="1"/>
</dbReference>
<evidence type="ECO:0000256" key="5">
    <source>
        <dbReference type="ARBA" id="ARBA00023242"/>
    </source>
</evidence>
<dbReference type="STRING" id="6832.A0A553PJK2"/>
<feature type="domain" description="RNA polymerase Rpb7-like N-terminal" evidence="6">
    <location>
        <begin position="10"/>
        <end position="61"/>
    </location>
</feature>
<proteinExistence type="inferred from homology"/>
<evidence type="ECO:0000313" key="8">
    <source>
        <dbReference type="EMBL" id="TRY77865.1"/>
    </source>
</evidence>
<keyword evidence="9" id="KW-1185">Reference proteome</keyword>
<gene>
    <name evidence="8" type="ORF">TCAL_08137</name>
</gene>
<dbReference type="InterPro" id="IPR036898">
    <property type="entry name" value="RNA_pol_Rpb7-like_N_sf"/>
</dbReference>
<dbReference type="PANTHER" id="PTHR12709:SF1">
    <property type="entry name" value="DNA-DIRECTED RNA POLYMERASE III SUBUNIT RPC8"/>
    <property type="match status" value="1"/>
</dbReference>
<dbReference type="Proteomes" id="UP000318571">
    <property type="component" value="Chromosome 11"/>
</dbReference>
<evidence type="ECO:0000256" key="2">
    <source>
        <dbReference type="ARBA" id="ARBA00009307"/>
    </source>
</evidence>
<protein>
    <recommendedName>
        <fullName evidence="10">RNA polymerase III subunit Rpc25 domain-containing protein</fullName>
    </recommendedName>
</protein>
<evidence type="ECO:0000256" key="3">
    <source>
        <dbReference type="ARBA" id="ARBA00022478"/>
    </source>
</evidence>
<dbReference type="CDD" id="cd04330">
    <property type="entry name" value="RNAP_III_Rpc25_N"/>
    <property type="match status" value="1"/>
</dbReference>
<dbReference type="InterPro" id="IPR045113">
    <property type="entry name" value="Rpb7-like"/>
</dbReference>
<comment type="similarity">
    <text evidence="2">Belongs to the eukaryotic RPB7/RPC8 RNA polymerase subunit family.</text>
</comment>
<sequence length="210" mass="23690">MFLLSRLSSLVRLSPSQWKRPLPEALTDALNVQLANKVMHNVGLVLSVYDLLCVGDSYLLPMDWEGASHTRVTFRVIVFRPFVEEIAVGKIKSCTREGVLVSLGFFDDILIKPEALQHPKRFDETEQVWVWEYPTDEGHHDMFMDPGEEIRFRVTSEVFVDTSPTAPEAAPKEPPTSGSNADLAEVKRIPYLLHASVNEPGLGLISWWNS</sequence>
<evidence type="ECO:0000313" key="9">
    <source>
        <dbReference type="Proteomes" id="UP000318571"/>
    </source>
</evidence>
<dbReference type="Gene3D" id="3.30.1490.120">
    <property type="entry name" value="RNA polymerase Rpb7-like, N-terminal domain"/>
    <property type="match status" value="1"/>
</dbReference>
<dbReference type="Gene3D" id="2.40.50.140">
    <property type="entry name" value="Nucleic acid-binding proteins"/>
    <property type="match status" value="1"/>
</dbReference>
<dbReference type="InterPro" id="IPR005576">
    <property type="entry name" value="Rpb7-like_N"/>
</dbReference>
<dbReference type="InterPro" id="IPR012340">
    <property type="entry name" value="NA-bd_OB-fold"/>
</dbReference>
<reference evidence="8 9" key="1">
    <citation type="journal article" date="2018" name="Nat. Ecol. Evol.">
        <title>Genomic signatures of mitonuclear coevolution across populations of Tigriopus californicus.</title>
        <authorList>
            <person name="Barreto F.S."/>
            <person name="Watson E.T."/>
            <person name="Lima T.G."/>
            <person name="Willett C.S."/>
            <person name="Edmands S."/>
            <person name="Li W."/>
            <person name="Burton R.S."/>
        </authorList>
    </citation>
    <scope>NUCLEOTIDE SEQUENCE [LARGE SCALE GENOMIC DNA]</scope>
    <source>
        <strain evidence="8 9">San Diego</strain>
    </source>
</reference>
<dbReference type="Pfam" id="PF08292">
    <property type="entry name" value="RNA_pol_Rbc25"/>
    <property type="match status" value="1"/>
</dbReference>
<dbReference type="OrthoDB" id="10256606at2759"/>
<dbReference type="SUPFAM" id="SSF50249">
    <property type="entry name" value="Nucleic acid-binding proteins"/>
    <property type="match status" value="1"/>
</dbReference>
<dbReference type="GO" id="GO:0006384">
    <property type="term" value="P:transcription initiation at RNA polymerase III promoter"/>
    <property type="evidence" value="ECO:0007669"/>
    <property type="project" value="TreeGrafter"/>
</dbReference>
<keyword evidence="3" id="KW-0240">DNA-directed RNA polymerase</keyword>
<comment type="subcellular location">
    <subcellularLocation>
        <location evidence="1">Nucleus</location>
    </subcellularLocation>
</comment>
<feature type="domain" description="RNA polymerase III subunit Rpc25" evidence="7">
    <location>
        <begin position="85"/>
        <end position="208"/>
    </location>
</feature>